<evidence type="ECO:0000313" key="1">
    <source>
        <dbReference type="EMBL" id="GIY74260.1"/>
    </source>
</evidence>
<dbReference type="AlphaFoldDB" id="A0AAV4VUY7"/>
<organism evidence="1 2">
    <name type="scientific">Caerostris extrusa</name>
    <name type="common">Bark spider</name>
    <name type="synonym">Caerostris bankana</name>
    <dbReference type="NCBI Taxonomy" id="172846"/>
    <lineage>
        <taxon>Eukaryota</taxon>
        <taxon>Metazoa</taxon>
        <taxon>Ecdysozoa</taxon>
        <taxon>Arthropoda</taxon>
        <taxon>Chelicerata</taxon>
        <taxon>Arachnida</taxon>
        <taxon>Araneae</taxon>
        <taxon>Araneomorphae</taxon>
        <taxon>Entelegynae</taxon>
        <taxon>Araneoidea</taxon>
        <taxon>Araneidae</taxon>
        <taxon>Caerostris</taxon>
    </lineage>
</organism>
<comment type="caution">
    <text evidence="1">The sequence shown here is derived from an EMBL/GenBank/DDBJ whole genome shotgun (WGS) entry which is preliminary data.</text>
</comment>
<gene>
    <name evidence="1" type="ORF">CEXT_350761</name>
</gene>
<evidence type="ECO:0000313" key="2">
    <source>
        <dbReference type="Proteomes" id="UP001054945"/>
    </source>
</evidence>
<name>A0AAV4VUY7_CAEEX</name>
<dbReference type="EMBL" id="BPLR01015191">
    <property type="protein sequence ID" value="GIY74260.1"/>
    <property type="molecule type" value="Genomic_DNA"/>
</dbReference>
<sequence>MGLMVLKKLQSGPFYCLCEATSWASSMTMVLSMGSSSPPLRLIMSDQILRAWSRRFDRLTYLTANFLQTRDQKNLHGISTNHLG</sequence>
<protein>
    <submittedName>
        <fullName evidence="1">Uncharacterized protein</fullName>
    </submittedName>
</protein>
<dbReference type="Proteomes" id="UP001054945">
    <property type="component" value="Unassembled WGS sequence"/>
</dbReference>
<keyword evidence="2" id="KW-1185">Reference proteome</keyword>
<accession>A0AAV4VUY7</accession>
<reference evidence="1 2" key="1">
    <citation type="submission" date="2021-06" db="EMBL/GenBank/DDBJ databases">
        <title>Caerostris extrusa draft genome.</title>
        <authorList>
            <person name="Kono N."/>
            <person name="Arakawa K."/>
        </authorList>
    </citation>
    <scope>NUCLEOTIDE SEQUENCE [LARGE SCALE GENOMIC DNA]</scope>
</reference>
<proteinExistence type="predicted"/>